<comment type="caution">
    <text evidence="1">The sequence shown here is derived from an EMBL/GenBank/DDBJ whole genome shotgun (WGS) entry which is preliminary data.</text>
</comment>
<proteinExistence type="predicted"/>
<dbReference type="EMBL" id="CAXAMN010006891">
    <property type="protein sequence ID" value="CAK9019589.1"/>
    <property type="molecule type" value="Genomic_DNA"/>
</dbReference>
<keyword evidence="2" id="KW-1185">Reference proteome</keyword>
<dbReference type="Proteomes" id="UP001642484">
    <property type="component" value="Unassembled WGS sequence"/>
</dbReference>
<organism evidence="1 2">
    <name type="scientific">Durusdinium trenchii</name>
    <dbReference type="NCBI Taxonomy" id="1381693"/>
    <lineage>
        <taxon>Eukaryota</taxon>
        <taxon>Sar</taxon>
        <taxon>Alveolata</taxon>
        <taxon>Dinophyceae</taxon>
        <taxon>Suessiales</taxon>
        <taxon>Symbiodiniaceae</taxon>
        <taxon>Durusdinium</taxon>
    </lineage>
</organism>
<accession>A0ABP0JYN2</accession>
<gene>
    <name evidence="1" type="ORF">CCMP2556_LOCUS13720</name>
</gene>
<name>A0ABP0JYN2_9DINO</name>
<reference evidence="1 2" key="1">
    <citation type="submission" date="2024-02" db="EMBL/GenBank/DDBJ databases">
        <authorList>
            <person name="Chen Y."/>
            <person name="Shah S."/>
            <person name="Dougan E. K."/>
            <person name="Thang M."/>
            <person name="Chan C."/>
        </authorList>
    </citation>
    <scope>NUCLEOTIDE SEQUENCE [LARGE SCALE GENOMIC DNA]</scope>
</reference>
<evidence type="ECO:0000313" key="1">
    <source>
        <dbReference type="EMBL" id="CAK9019589.1"/>
    </source>
</evidence>
<evidence type="ECO:0000313" key="2">
    <source>
        <dbReference type="Proteomes" id="UP001642484"/>
    </source>
</evidence>
<protein>
    <submittedName>
        <fullName evidence="1">Uncharacterized protein</fullName>
    </submittedName>
</protein>
<sequence length="88" mass="9827">MCCKEGTSSAFSILMLSTIGELAAASTRIRRKPQPDRCAALRRYALAPYRRKWRPGAFARATTSGCCKTSRSGQRRRPWSKVLPLVPL</sequence>